<accession>A0A1H0WX65</accession>
<keyword evidence="1" id="KW-0732">Signal</keyword>
<dbReference type="EMBL" id="FNJL01000069">
    <property type="protein sequence ID" value="SDP94816.1"/>
    <property type="molecule type" value="Genomic_DNA"/>
</dbReference>
<dbReference type="Proteomes" id="UP000199317">
    <property type="component" value="Unassembled WGS sequence"/>
</dbReference>
<keyword evidence="3" id="KW-1185">Reference proteome</keyword>
<dbReference type="InterPro" id="IPR047937">
    <property type="entry name" value="Eex_IncN-like"/>
</dbReference>
<evidence type="ECO:0000313" key="2">
    <source>
        <dbReference type="EMBL" id="SDP94816.1"/>
    </source>
</evidence>
<feature type="chain" id="PRO_5011490222" description="Entry exclusion lipoprotein TrbK" evidence="1">
    <location>
        <begin position="25"/>
        <end position="66"/>
    </location>
</feature>
<dbReference type="AlphaFoldDB" id="A0A1H0WX65"/>
<reference evidence="3" key="1">
    <citation type="submission" date="2016-10" db="EMBL/GenBank/DDBJ databases">
        <authorList>
            <person name="Varghese N."/>
            <person name="Submissions S."/>
        </authorList>
    </citation>
    <scope>NUCLEOTIDE SEQUENCE [LARGE SCALE GENOMIC DNA]</scope>
    <source>
        <strain evidence="3">DSM 17101</strain>
    </source>
</reference>
<gene>
    <name evidence="2" type="ORF">SAMN04489708_1691</name>
</gene>
<dbReference type="OrthoDB" id="6049059at2"/>
<evidence type="ECO:0000256" key="1">
    <source>
        <dbReference type="SAM" id="SignalP"/>
    </source>
</evidence>
<dbReference type="PROSITE" id="PS51257">
    <property type="entry name" value="PROKAR_LIPOPROTEIN"/>
    <property type="match status" value="1"/>
</dbReference>
<proteinExistence type="predicted"/>
<organism evidence="2 3">
    <name type="scientific">Paracidovorax cattleyae</name>
    <dbReference type="NCBI Taxonomy" id="80868"/>
    <lineage>
        <taxon>Bacteria</taxon>
        <taxon>Pseudomonadati</taxon>
        <taxon>Pseudomonadota</taxon>
        <taxon>Betaproteobacteria</taxon>
        <taxon>Burkholderiales</taxon>
        <taxon>Comamonadaceae</taxon>
        <taxon>Paracidovorax</taxon>
    </lineage>
</organism>
<sequence>MHKTPVAIPLLAMLLAGCSPSQPAETVDSLVANPERLKELRRQCREEREKVSDALCEKAAQAFNRR</sequence>
<evidence type="ECO:0000313" key="3">
    <source>
        <dbReference type="Proteomes" id="UP000199317"/>
    </source>
</evidence>
<dbReference type="NCBIfam" id="NF033894">
    <property type="entry name" value="Eex_IncN"/>
    <property type="match status" value="1"/>
</dbReference>
<name>A0A1H0WX65_9BURK</name>
<dbReference type="RefSeq" id="WP_092840521.1">
    <property type="nucleotide sequence ID" value="NZ_FNJL01000069.1"/>
</dbReference>
<feature type="non-terminal residue" evidence="2">
    <location>
        <position position="66"/>
    </location>
</feature>
<evidence type="ECO:0008006" key="4">
    <source>
        <dbReference type="Google" id="ProtNLM"/>
    </source>
</evidence>
<feature type="signal peptide" evidence="1">
    <location>
        <begin position="1"/>
        <end position="24"/>
    </location>
</feature>
<protein>
    <recommendedName>
        <fullName evidence="4">Entry exclusion lipoprotein TrbK</fullName>
    </recommendedName>
</protein>